<keyword evidence="4" id="KW-1185">Reference proteome</keyword>
<comment type="caution">
    <text evidence="3">The sequence shown here is derived from an EMBL/GenBank/DDBJ whole genome shotgun (WGS) entry which is preliminary data.</text>
</comment>
<dbReference type="InterPro" id="IPR004888">
    <property type="entry name" value="Glycoside_hydrolase_63"/>
</dbReference>
<dbReference type="GO" id="GO:0004573">
    <property type="term" value="F:Glc3Man9GlcNAc2 oligosaccharide glucosidase activity"/>
    <property type="evidence" value="ECO:0007669"/>
    <property type="project" value="InterPro"/>
</dbReference>
<evidence type="ECO:0000259" key="2">
    <source>
        <dbReference type="Pfam" id="PF22422"/>
    </source>
</evidence>
<protein>
    <submittedName>
        <fullName evidence="3">Glucosidase</fullName>
    </submittedName>
</protein>
<organism evidence="3 4">
    <name type="scientific">Flexivirga caeni</name>
    <dbReference type="NCBI Taxonomy" id="2294115"/>
    <lineage>
        <taxon>Bacteria</taxon>
        <taxon>Bacillati</taxon>
        <taxon>Actinomycetota</taxon>
        <taxon>Actinomycetes</taxon>
        <taxon>Micrococcales</taxon>
        <taxon>Dermacoccaceae</taxon>
        <taxon>Flexivirga</taxon>
    </lineage>
</organism>
<dbReference type="OrthoDB" id="9798687at2"/>
<dbReference type="InterPro" id="IPR054491">
    <property type="entry name" value="MGH1-like_GH"/>
</dbReference>
<dbReference type="PANTHER" id="PTHR10412:SF10">
    <property type="entry name" value="GLYCOSYL HYDROLASE FAMILY 63 C-TERMINAL DOMAIN-CONTAINING PROTEIN"/>
    <property type="match status" value="1"/>
</dbReference>
<dbReference type="InterPro" id="IPR008928">
    <property type="entry name" value="6-hairpin_glycosidase_sf"/>
</dbReference>
<dbReference type="GO" id="GO:0009311">
    <property type="term" value="P:oligosaccharide metabolic process"/>
    <property type="evidence" value="ECO:0007669"/>
    <property type="project" value="InterPro"/>
</dbReference>
<accession>A0A3M9M426</accession>
<evidence type="ECO:0000313" key="4">
    <source>
        <dbReference type="Proteomes" id="UP000271678"/>
    </source>
</evidence>
<reference evidence="3 4" key="1">
    <citation type="submission" date="2018-11" db="EMBL/GenBank/DDBJ databases">
        <title>Draft genome of Simplicispira Flexivirga sp. BO-16.</title>
        <authorList>
            <person name="Im W.T."/>
        </authorList>
    </citation>
    <scope>NUCLEOTIDE SEQUENCE [LARGE SCALE GENOMIC DNA]</scope>
    <source>
        <strain evidence="3 4">BO-16</strain>
    </source>
</reference>
<sequence>MEPVSSRPDAAATAEHARLASSPGADGPWRLWGPYVSARQWGTVREDYSADGNAWDYLPFDDAHRRAYRWGEDGMAGVCDRFGFLNLGVALWNRADDRLKERLFGLTNAQGNHGEDVKEVWWPTDATPTHSFATWLYRYPQAAFPYDELRQANAARTRNDPEFELTDTGVLADDRFFDVAVTYAKASPTDLLMSVDVTNHGPDPASLDLIPQAWFHNTWAWGRDDRTPEMRLADGVVQLRHAWLGIYRLEADGTPRILFCDNESDSRTLWGVSDGPECPKDGLDRAIVHGDTSAVRDDHGTKVGFHWQLDDLAPGETRTVRLRLTAIEPGSVPASAYFEAPGSSGFGDFDAVVQQRGQEADDFYREVLPVGVDDVDAHIARRAFAGLLWGKQLFRYAVGEWLEGDPAQPTPPASRQQRGARNAGWTHLDLADVISMPDEWEYPWFASWDLAFHTVPLALIDPAFAKDQIDLMIREWAQRPNGQLPAYEWNFDDVNPPVHAWAAWLVYSVAGDEDREFLTQVFTKLLLNFSWWVNRKDADGSYLFEGGFLGMDNIGLFDRSQPLPDGLRLEQSDATSWMAFYSLSMLRIAVELSRHDNSWGGTTRTFFEYFLRLAQAMDDFGSRGISLWDEQDGFFYDSVVRPDGGGQQLPVRSLVGLLPLIAVESVHPLVVAQLPGLLDEVHWLERRDTTLAEVLRHHERHDDQRITMGLVPHDRRTRLFTRMFDKAEFLSPHGIRSLSAAYREQFSMAVDGTEFAIRYNPAESDSALFGGNSNWRGPVWFPVNFLLVDALGVYAEAYPEFRVEYPTGSGQQHSLAEVTNDLMDRMVQLFRPAAGGRRPGTPKWYPSGPLWDPHPTFSEYFDGDDGSGLGATHQTGWTALVAYLICRGLATD</sequence>
<dbReference type="SUPFAM" id="SSF48208">
    <property type="entry name" value="Six-hairpin glycosidases"/>
    <property type="match status" value="1"/>
</dbReference>
<dbReference type="InterPro" id="IPR012341">
    <property type="entry name" value="6hp_glycosidase-like_sf"/>
</dbReference>
<evidence type="ECO:0000256" key="1">
    <source>
        <dbReference type="SAM" id="MobiDB-lite"/>
    </source>
</evidence>
<feature type="region of interest" description="Disordered" evidence="1">
    <location>
        <begin position="1"/>
        <end position="22"/>
    </location>
</feature>
<dbReference type="Proteomes" id="UP000271678">
    <property type="component" value="Unassembled WGS sequence"/>
</dbReference>
<dbReference type="PANTHER" id="PTHR10412">
    <property type="entry name" value="MANNOSYL-OLIGOSACCHARIDE GLUCOSIDASE"/>
    <property type="match status" value="1"/>
</dbReference>
<evidence type="ECO:0000313" key="3">
    <source>
        <dbReference type="EMBL" id="RNI20321.1"/>
    </source>
</evidence>
<dbReference type="EMBL" id="RJJQ01000017">
    <property type="protein sequence ID" value="RNI20321.1"/>
    <property type="molecule type" value="Genomic_DNA"/>
</dbReference>
<dbReference type="AlphaFoldDB" id="A0A3M9M426"/>
<gene>
    <name evidence="3" type="ORF">EFY87_15350</name>
</gene>
<dbReference type="Gene3D" id="1.50.10.10">
    <property type="match status" value="2"/>
</dbReference>
<dbReference type="Pfam" id="PF22422">
    <property type="entry name" value="MGH1-like_GH"/>
    <property type="match status" value="1"/>
</dbReference>
<name>A0A3M9M426_9MICO</name>
<feature type="domain" description="Mannosylglycerate hydrolase MGH1-like glycoside hydrolase" evidence="2">
    <location>
        <begin position="442"/>
        <end position="664"/>
    </location>
</feature>
<proteinExistence type="predicted"/>